<evidence type="ECO:0000313" key="3">
    <source>
        <dbReference type="EMBL" id="KIY91500.1"/>
    </source>
</evidence>
<dbReference type="OrthoDB" id="550577at2759"/>
<evidence type="ECO:0000313" key="4">
    <source>
        <dbReference type="Proteomes" id="UP000054498"/>
    </source>
</evidence>
<dbReference type="InterPro" id="IPR017853">
    <property type="entry name" value="GH"/>
</dbReference>
<dbReference type="AlphaFoldDB" id="A0A0D2M7N6"/>
<evidence type="ECO:0000256" key="2">
    <source>
        <dbReference type="ARBA" id="ARBA00030238"/>
    </source>
</evidence>
<dbReference type="GeneID" id="25734226"/>
<feature type="non-terminal residue" evidence="3">
    <location>
        <position position="120"/>
    </location>
</feature>
<dbReference type="Proteomes" id="UP000054498">
    <property type="component" value="Unassembled WGS sequence"/>
</dbReference>
<proteinExistence type="inferred from homology"/>
<keyword evidence="4" id="KW-1185">Reference proteome</keyword>
<dbReference type="Gene3D" id="3.20.20.80">
    <property type="entry name" value="Glycosidases"/>
    <property type="match status" value="1"/>
</dbReference>
<reference evidence="3 4" key="1">
    <citation type="journal article" date="2013" name="BMC Genomics">
        <title>Reconstruction of the lipid metabolism for the microalga Monoraphidium neglectum from its genome sequence reveals characteristics suitable for biofuel production.</title>
        <authorList>
            <person name="Bogen C."/>
            <person name="Al-Dilaimi A."/>
            <person name="Albersmeier A."/>
            <person name="Wichmann J."/>
            <person name="Grundmann M."/>
            <person name="Rupp O."/>
            <person name="Lauersen K.J."/>
            <person name="Blifernez-Klassen O."/>
            <person name="Kalinowski J."/>
            <person name="Goesmann A."/>
            <person name="Mussgnug J.H."/>
            <person name="Kruse O."/>
        </authorList>
    </citation>
    <scope>NUCLEOTIDE SEQUENCE [LARGE SCALE GENOMIC DNA]</scope>
    <source>
        <strain evidence="3 4">SAG 48.87</strain>
    </source>
</reference>
<dbReference type="KEGG" id="mng:MNEG_16464"/>
<dbReference type="STRING" id="145388.A0A0D2M7N6"/>
<comment type="similarity">
    <text evidence="1">Belongs to the glycosyl hydrolase 13 family.</text>
</comment>
<name>A0A0D2M7N6_9CHLO</name>
<dbReference type="EMBL" id="KK106604">
    <property type="protein sequence ID" value="KIY91500.1"/>
    <property type="molecule type" value="Genomic_DNA"/>
</dbReference>
<protein>
    <recommendedName>
        <fullName evidence="2">1,4-alpha-D-glucan glucanohydrolase</fullName>
    </recommendedName>
</protein>
<organism evidence="3 4">
    <name type="scientific">Monoraphidium neglectum</name>
    <dbReference type="NCBI Taxonomy" id="145388"/>
    <lineage>
        <taxon>Eukaryota</taxon>
        <taxon>Viridiplantae</taxon>
        <taxon>Chlorophyta</taxon>
        <taxon>core chlorophytes</taxon>
        <taxon>Chlorophyceae</taxon>
        <taxon>CS clade</taxon>
        <taxon>Sphaeropleales</taxon>
        <taxon>Selenastraceae</taxon>
        <taxon>Monoraphidium</taxon>
    </lineage>
</organism>
<evidence type="ECO:0000256" key="1">
    <source>
        <dbReference type="ARBA" id="ARBA00008061"/>
    </source>
</evidence>
<dbReference type="PANTHER" id="PTHR43447">
    <property type="entry name" value="ALPHA-AMYLASE"/>
    <property type="match status" value="1"/>
</dbReference>
<dbReference type="RefSeq" id="XP_013890520.1">
    <property type="nucleotide sequence ID" value="XM_014035066.1"/>
</dbReference>
<accession>A0A0D2M7N6</accession>
<gene>
    <name evidence="3" type="ORF">MNEG_16464</name>
</gene>
<sequence length="120" mass="13814">ERIRNDVIEWLKYLKNIGYDGWRFDFVRGYGGQFVKTYIDATVPQMAFGEYWDACDYSDGVLNYNQDGHRQRTINWCDQTGGTAAAFDFTTKGILQEALGRNELWRLVDSQGRPPGMVGM</sequence>
<feature type="non-terminal residue" evidence="3">
    <location>
        <position position="1"/>
    </location>
</feature>
<dbReference type="SUPFAM" id="SSF51445">
    <property type="entry name" value="(Trans)glycosidases"/>
    <property type="match status" value="1"/>
</dbReference>